<protein>
    <recommendedName>
        <fullName evidence="3">alpha-L-fucosidase</fullName>
        <ecNumber evidence="3">3.2.1.51</ecNumber>
    </recommendedName>
</protein>
<dbReference type="PANTHER" id="PTHR10030">
    <property type="entry name" value="ALPHA-L-FUCOSIDASE"/>
    <property type="match status" value="1"/>
</dbReference>
<evidence type="ECO:0000256" key="2">
    <source>
        <dbReference type="ARBA" id="ARBA00007951"/>
    </source>
</evidence>
<gene>
    <name evidence="9" type="ORF">EII11_05660</name>
</gene>
<accession>A0A3P1SF21</accession>
<feature type="region of interest" description="Disordered" evidence="7">
    <location>
        <begin position="504"/>
        <end position="523"/>
    </location>
</feature>
<sequence length="878" mass="94381">MAAMFAANDVPASTALPSAPALASPAPTPPVPALPIRGVDGIVPLNSDPRIAAWQRLQFGLFVHWGVYSVYEGSYKGVAQGIGYPEQIKAWMQIPDEEYLHAAHEWQATEWDPAALCAAAKNAGMTYVMITTKHHDGFCMWDTSTTDFNIVAQSAFGRDPLAELAKECAAQGLGLAFYFSIIDWTQHEAEPYANLNAIPESMMPFIEAQIEELLTKYGPIVEFWFDMGGPTPDQSDRLAATVRRCQPDTTVMNSRVWNDRGDFEVGGDNDIPDFFQYGPWESVRSIFPAAWSYCTTDKCDRSPETIIPQIRAAISDLVTVISGGGQFAYNIGPMGSGAIDPYDRQVLEGIGAWMDRHPRAIRGARPTWLPIEAASGGSWGQATAAGSELYLFPARWEEEVEIRLPGVANAVLRAKVDGIDRNAGDHATSNEAARDLPVRREGNDCVVTLVGPCPDDIQPVIRLDLDGPLRVLPASAVVLTAATDAGLSSAALDTAETLIPSPEGTPSITPDQQHAAHRDTAPSRARAQVRAHDLVAHRSAKGYSGGVAAYDAVVVNPSDAAFPHVRLRFSFDEGALPSPTTMYRLTWGDTSLEVSGAELSAGPLHVGAHVGAHAAARLRIEYAHPFYYADALDLRVASIEVECSEQAPSPTAPVVCAEPASVEAYRGERVRLAAAIDAWPPPTYQWYRLEIKADLPDESQDEPRDVHLYLSDELPSHNALPGATTSVLEVEAPESVTSPARYVLVATNERGSVRTQPASVSLRSGEAQRGVPARVGAITVEAVMGENLSMSGDGANRIVTISAGTVLGCSVEVSGDPYPTLQWQVLRSGAVDWEDLPGQSATTWTRIIDTSFNGAKLRVQATNPAGTATSGMVTLRIQ</sequence>
<evidence type="ECO:0000256" key="1">
    <source>
        <dbReference type="ARBA" id="ARBA00004071"/>
    </source>
</evidence>
<dbReference type="SUPFAM" id="SSF48726">
    <property type="entry name" value="Immunoglobulin"/>
    <property type="match status" value="1"/>
</dbReference>
<dbReference type="PRINTS" id="PR00741">
    <property type="entry name" value="GLHYDRLASE29"/>
</dbReference>
<dbReference type="Gene3D" id="2.60.40.10">
    <property type="entry name" value="Immunoglobulins"/>
    <property type="match status" value="1"/>
</dbReference>
<evidence type="ECO:0000256" key="7">
    <source>
        <dbReference type="SAM" id="MobiDB-lite"/>
    </source>
</evidence>
<dbReference type="OrthoDB" id="5526311at2"/>
<dbReference type="SMART" id="SM00812">
    <property type="entry name" value="Alpha_L_fucos"/>
    <property type="match status" value="1"/>
</dbReference>
<proteinExistence type="inferred from homology"/>
<dbReference type="AlphaFoldDB" id="A0A3P1SF21"/>
<evidence type="ECO:0000256" key="5">
    <source>
        <dbReference type="ARBA" id="ARBA00022801"/>
    </source>
</evidence>
<evidence type="ECO:0000313" key="10">
    <source>
        <dbReference type="Proteomes" id="UP000280444"/>
    </source>
</evidence>
<organism evidence="9 10">
    <name type="scientific">Schaalia canis</name>
    <dbReference type="NCBI Taxonomy" id="100469"/>
    <lineage>
        <taxon>Bacteria</taxon>
        <taxon>Bacillati</taxon>
        <taxon>Actinomycetota</taxon>
        <taxon>Actinomycetes</taxon>
        <taxon>Actinomycetales</taxon>
        <taxon>Actinomycetaceae</taxon>
        <taxon>Schaalia</taxon>
    </lineage>
</organism>
<dbReference type="InterPro" id="IPR016286">
    <property type="entry name" value="FUC_metazoa-typ"/>
</dbReference>
<name>A0A3P1SF21_9ACTO</name>
<dbReference type="InterPro" id="IPR000933">
    <property type="entry name" value="Glyco_hydro_29"/>
</dbReference>
<dbReference type="EMBL" id="RQZF01000004">
    <property type="protein sequence ID" value="RRC95365.1"/>
    <property type="molecule type" value="Genomic_DNA"/>
</dbReference>
<comment type="caution">
    <text evidence="9">The sequence shown here is derived from an EMBL/GenBank/DDBJ whole genome shotgun (WGS) entry which is preliminary data.</text>
</comment>
<dbReference type="GO" id="GO:0004560">
    <property type="term" value="F:alpha-L-fucosidase activity"/>
    <property type="evidence" value="ECO:0007669"/>
    <property type="project" value="InterPro"/>
</dbReference>
<comment type="similarity">
    <text evidence="2">Belongs to the glycosyl hydrolase 29 family.</text>
</comment>
<keyword evidence="6" id="KW-0326">Glycosidase</keyword>
<dbReference type="PANTHER" id="PTHR10030:SF37">
    <property type="entry name" value="ALPHA-L-FUCOSIDASE-RELATED"/>
    <property type="match status" value="1"/>
</dbReference>
<dbReference type="EC" id="3.2.1.51" evidence="3"/>
<keyword evidence="10" id="KW-1185">Reference proteome</keyword>
<dbReference type="Proteomes" id="UP000280444">
    <property type="component" value="Unassembled WGS sequence"/>
</dbReference>
<evidence type="ECO:0000313" key="9">
    <source>
        <dbReference type="EMBL" id="RRC95365.1"/>
    </source>
</evidence>
<dbReference type="InterPro" id="IPR013783">
    <property type="entry name" value="Ig-like_fold"/>
</dbReference>
<reference evidence="9 10" key="1">
    <citation type="submission" date="2018-11" db="EMBL/GenBank/DDBJ databases">
        <title>Genomes From Bacteria Associated with the Canine Oral Cavity: a Test Case for Automated Genome-Based Taxonomic Assignment.</title>
        <authorList>
            <person name="Coil D.A."/>
            <person name="Jospin G."/>
            <person name="Darling A.E."/>
            <person name="Wallis C."/>
            <person name="Davis I.J."/>
            <person name="Harris S."/>
            <person name="Eisen J.A."/>
            <person name="Holcombe L.J."/>
            <person name="O'Flynn C."/>
        </authorList>
    </citation>
    <scope>NUCLEOTIDE SEQUENCE [LARGE SCALE GENOMIC DNA]</scope>
    <source>
        <strain evidence="9 10">OH770</strain>
    </source>
</reference>
<dbReference type="InterPro" id="IPR017853">
    <property type="entry name" value="GH"/>
</dbReference>
<dbReference type="SUPFAM" id="SSF51445">
    <property type="entry name" value="(Trans)glycosidases"/>
    <property type="match status" value="1"/>
</dbReference>
<evidence type="ECO:0000259" key="8">
    <source>
        <dbReference type="Pfam" id="PF01120"/>
    </source>
</evidence>
<dbReference type="Pfam" id="PF01120">
    <property type="entry name" value="Alpha_L_fucos"/>
    <property type="match status" value="1"/>
</dbReference>
<keyword evidence="5" id="KW-0378">Hydrolase</keyword>
<dbReference type="GO" id="GO:0005764">
    <property type="term" value="C:lysosome"/>
    <property type="evidence" value="ECO:0007669"/>
    <property type="project" value="TreeGrafter"/>
</dbReference>
<dbReference type="InterPro" id="IPR057739">
    <property type="entry name" value="Glyco_hydro_29_N"/>
</dbReference>
<dbReference type="Gene3D" id="3.20.20.80">
    <property type="entry name" value="Glycosidases"/>
    <property type="match status" value="1"/>
</dbReference>
<comment type="function">
    <text evidence="1">Alpha-L-fucosidase is responsible for hydrolyzing the alpha-1,6-linked fucose joined to the reducing-end N-acetylglucosamine of the carbohydrate moieties of glycoproteins.</text>
</comment>
<feature type="domain" description="Glycoside hydrolase family 29 N-terminal" evidence="8">
    <location>
        <begin position="51"/>
        <end position="356"/>
    </location>
</feature>
<evidence type="ECO:0000256" key="4">
    <source>
        <dbReference type="ARBA" id="ARBA00022729"/>
    </source>
</evidence>
<dbReference type="InterPro" id="IPR036179">
    <property type="entry name" value="Ig-like_dom_sf"/>
</dbReference>
<dbReference type="GO" id="GO:0006004">
    <property type="term" value="P:fucose metabolic process"/>
    <property type="evidence" value="ECO:0007669"/>
    <property type="project" value="InterPro"/>
</dbReference>
<evidence type="ECO:0000256" key="3">
    <source>
        <dbReference type="ARBA" id="ARBA00012662"/>
    </source>
</evidence>
<dbReference type="GO" id="GO:0016139">
    <property type="term" value="P:glycoside catabolic process"/>
    <property type="evidence" value="ECO:0007669"/>
    <property type="project" value="TreeGrafter"/>
</dbReference>
<evidence type="ECO:0000256" key="6">
    <source>
        <dbReference type="ARBA" id="ARBA00023295"/>
    </source>
</evidence>
<keyword evidence="4" id="KW-0732">Signal</keyword>